<name>G3LGX4_9PSED</name>
<evidence type="ECO:0000313" key="1">
    <source>
        <dbReference type="EMBL" id="AEO27368.1"/>
    </source>
</evidence>
<accession>G3LGX4</accession>
<reference evidence="1" key="1">
    <citation type="submission" date="2011-07" db="EMBL/GenBank/DDBJ databases">
        <title>Biodegradation of r-limonene and other terpenes by Pseudomonas sp. strain 19-rlim.</title>
        <authorList>
            <person name="Eaton R.W."/>
        </authorList>
    </citation>
    <scope>NUCLEOTIDE SEQUENCE</scope>
    <source>
        <strain evidence="1">19-rlim</strain>
    </source>
</reference>
<sequence length="181" mass="20068">MQMRPDIQIQSMIKAMTDTVLPALDPGNKLAQEQARLVLGMLALMRRQLPIQFDFDCDELQRLIELTQALRALDIEAADEALVQDETQALSVLAGARTVPADVLASVRHLRSVIGQRVTRLYAIADGDARARLRQLVLRVTREQLQRDRALLVQQGWEPDPDALLSIETLLGLPIASGQSA</sequence>
<protein>
    <submittedName>
        <fullName evidence="1">Uncharacterized protein</fullName>
    </submittedName>
</protein>
<dbReference type="AlphaFoldDB" id="G3LGX4"/>
<organism evidence="1">
    <name type="scientific">Pseudomonas sp. 19-rlim</name>
    <dbReference type="NCBI Taxonomy" id="1084570"/>
    <lineage>
        <taxon>Bacteria</taxon>
        <taxon>Pseudomonadati</taxon>
        <taxon>Pseudomonadota</taxon>
        <taxon>Gammaproteobacteria</taxon>
        <taxon>Pseudomonadales</taxon>
        <taxon>Pseudomonadaceae</taxon>
        <taxon>Pseudomonas</taxon>
    </lineage>
</organism>
<dbReference type="EMBL" id="JN379032">
    <property type="protein sequence ID" value="AEO27368.1"/>
    <property type="molecule type" value="Genomic_DNA"/>
</dbReference>
<proteinExistence type="predicted"/>